<reference evidence="2 3" key="1">
    <citation type="submission" date="2016-10" db="EMBL/GenBank/DDBJ databases">
        <title>Rodentibacter gen. nov. and new species.</title>
        <authorList>
            <person name="Christensen H."/>
        </authorList>
    </citation>
    <scope>NUCLEOTIDE SEQUENCE [LARGE SCALE GENOMIC DNA]</scope>
    <source>
        <strain evidence="2 3">H1987082031</strain>
    </source>
</reference>
<dbReference type="RefSeq" id="WP_077478644.1">
    <property type="nucleotide sequence ID" value="NZ_MLHL01000061.1"/>
</dbReference>
<organism evidence="2 3">
    <name type="scientific">Rodentibacter trehalosifermentans</name>
    <dbReference type="NCBI Taxonomy" id="1908263"/>
    <lineage>
        <taxon>Bacteria</taxon>
        <taxon>Pseudomonadati</taxon>
        <taxon>Pseudomonadota</taxon>
        <taxon>Gammaproteobacteria</taxon>
        <taxon>Pasteurellales</taxon>
        <taxon>Pasteurellaceae</taxon>
        <taxon>Rodentibacter</taxon>
    </lineage>
</organism>
<dbReference type="AlphaFoldDB" id="A0A1V3IX74"/>
<dbReference type="EMBL" id="MLHL01000061">
    <property type="protein sequence ID" value="OOF46923.1"/>
    <property type="molecule type" value="Genomic_DNA"/>
</dbReference>
<gene>
    <name evidence="2" type="ORF">BKK52_10455</name>
</gene>
<evidence type="ECO:0000313" key="2">
    <source>
        <dbReference type="EMBL" id="OOF46923.1"/>
    </source>
</evidence>
<protein>
    <submittedName>
        <fullName evidence="2">Uncharacterized protein</fullName>
    </submittedName>
</protein>
<dbReference type="Proteomes" id="UP000189161">
    <property type="component" value="Unassembled WGS sequence"/>
</dbReference>
<name>A0A1V3IX74_9PAST</name>
<proteinExistence type="predicted"/>
<comment type="caution">
    <text evidence="2">The sequence shown here is derived from an EMBL/GenBank/DDBJ whole genome shotgun (WGS) entry which is preliminary data.</text>
</comment>
<feature type="chain" id="PRO_5012753482" evidence="1">
    <location>
        <begin position="19"/>
        <end position="233"/>
    </location>
</feature>
<accession>A0A1V3IX74</accession>
<evidence type="ECO:0000256" key="1">
    <source>
        <dbReference type="SAM" id="SignalP"/>
    </source>
</evidence>
<sequence length="233" mass="26720">MKKLLLLVIFSFPLIANAGLFSDGKNDIKIFKDYPFDMHKSEFTKQFRYFGKCQFDTGVKICAPEGYESLYGIKFNIVITLEKNKTNGIILNTTDGFISRADFWELFRGVLKSGFVLYQVEDKEGKANIFDDMFESAKVGYKVNNTDPKLDILESKKSTSQKLFYLEKDKLDSILRAGRKFSSSQEIVEQLPKDTRFIEMDVNSINGESYLVVLKISLPKLSVSTNERPTEKF</sequence>
<keyword evidence="1" id="KW-0732">Signal</keyword>
<keyword evidence="3" id="KW-1185">Reference proteome</keyword>
<feature type="signal peptide" evidence="1">
    <location>
        <begin position="1"/>
        <end position="18"/>
    </location>
</feature>
<evidence type="ECO:0000313" key="3">
    <source>
        <dbReference type="Proteomes" id="UP000189161"/>
    </source>
</evidence>